<comment type="function">
    <text evidence="9">CRISPR (clustered regularly interspaced short palindromic repeat), is an adaptive immune system that provides protection against mobile genetic elements (viruses, transposable elements and conjugative plasmids). CRISPR clusters contain sequences complementary to antecedent mobile elements and target invading nucleic acids. CRISPR clusters are transcribed and processed into CRISPR RNA (crRNA). Functions as a ssRNA-specific endoribonuclease. Involved in the integration of spacer DNA into the CRISPR cassette.</text>
</comment>
<dbReference type="GO" id="GO:0004521">
    <property type="term" value="F:RNA endonuclease activity"/>
    <property type="evidence" value="ECO:0007669"/>
    <property type="project" value="InterPro"/>
</dbReference>
<comment type="caution">
    <text evidence="10">The sequence shown here is derived from an EMBL/GenBank/DDBJ whole genome shotgun (WGS) entry which is preliminary data.</text>
</comment>
<sequence>MEHLYIVSYDIRNQRRWRRLFKTMQGFGCWLQLSVFQCRLDRIRILRMEAAINEIVNHAEDHVLILDLGPADNVKPRVSSIGKTFDPVLREPVIV</sequence>
<keyword evidence="6 9" id="KW-0378">Hydrolase</keyword>
<dbReference type="GO" id="GO:0043571">
    <property type="term" value="P:maintenance of CRISPR repeat elements"/>
    <property type="evidence" value="ECO:0007669"/>
    <property type="project" value="UniProtKB-UniRule"/>
</dbReference>
<keyword evidence="4 9" id="KW-0479">Metal-binding</keyword>
<evidence type="ECO:0000313" key="10">
    <source>
        <dbReference type="EMBL" id="HEN40950.1"/>
    </source>
</evidence>
<keyword evidence="5 9" id="KW-0255">Endonuclease</keyword>
<evidence type="ECO:0000256" key="1">
    <source>
        <dbReference type="ARBA" id="ARBA00001946"/>
    </source>
</evidence>
<dbReference type="PANTHER" id="PTHR34405:SF3">
    <property type="entry name" value="CRISPR-ASSOCIATED ENDORIBONUCLEASE CAS2 3"/>
    <property type="match status" value="1"/>
</dbReference>
<protein>
    <recommendedName>
        <fullName evidence="9">CRISPR-associated endoribonuclease Cas2</fullName>
        <ecNumber evidence="9">3.1.-.-</ecNumber>
    </recommendedName>
</protein>
<evidence type="ECO:0000256" key="8">
    <source>
        <dbReference type="ARBA" id="ARBA00023118"/>
    </source>
</evidence>
<comment type="subunit">
    <text evidence="9">Homodimer, forms a heterotetramer with a Cas1 homodimer.</text>
</comment>
<keyword evidence="7 9" id="KW-0460">Magnesium</keyword>
<evidence type="ECO:0000256" key="9">
    <source>
        <dbReference type="HAMAP-Rule" id="MF_01471"/>
    </source>
</evidence>
<evidence type="ECO:0000256" key="6">
    <source>
        <dbReference type="ARBA" id="ARBA00022801"/>
    </source>
</evidence>
<dbReference type="GO" id="GO:0051607">
    <property type="term" value="P:defense response to virus"/>
    <property type="evidence" value="ECO:0007669"/>
    <property type="project" value="UniProtKB-UniRule"/>
</dbReference>
<dbReference type="NCBIfam" id="TIGR01573">
    <property type="entry name" value="cas2"/>
    <property type="match status" value="1"/>
</dbReference>
<proteinExistence type="inferred from homology"/>
<evidence type="ECO:0000256" key="3">
    <source>
        <dbReference type="ARBA" id="ARBA00022722"/>
    </source>
</evidence>
<evidence type="ECO:0000256" key="4">
    <source>
        <dbReference type="ARBA" id="ARBA00022723"/>
    </source>
</evidence>
<dbReference type="PANTHER" id="PTHR34405">
    <property type="entry name" value="CRISPR-ASSOCIATED ENDORIBONUCLEASE CAS2"/>
    <property type="match status" value="1"/>
</dbReference>
<dbReference type="EC" id="3.1.-.-" evidence="9"/>
<comment type="similarity">
    <text evidence="2 9">Belongs to the CRISPR-associated endoribonuclease Cas2 protein family.</text>
</comment>
<dbReference type="CDD" id="cd09725">
    <property type="entry name" value="Cas2_I_II_III"/>
    <property type="match status" value="1"/>
</dbReference>
<reference evidence="10" key="1">
    <citation type="journal article" date="2020" name="mSystems">
        <title>Genome- and Community-Level Interaction Insights into Carbon Utilization and Element Cycling Functions of Hydrothermarchaeota in Hydrothermal Sediment.</title>
        <authorList>
            <person name="Zhou Z."/>
            <person name="Liu Y."/>
            <person name="Xu W."/>
            <person name="Pan J."/>
            <person name="Luo Z.H."/>
            <person name="Li M."/>
        </authorList>
    </citation>
    <scope>NUCLEOTIDE SEQUENCE [LARGE SCALE GENOMIC DNA]</scope>
    <source>
        <strain evidence="10">SpSt-349</strain>
    </source>
</reference>
<dbReference type="EMBL" id="DSOV01000004">
    <property type="protein sequence ID" value="HEN40950.1"/>
    <property type="molecule type" value="Genomic_DNA"/>
</dbReference>
<dbReference type="Gene3D" id="3.30.70.240">
    <property type="match status" value="1"/>
</dbReference>
<organism evidence="10">
    <name type="scientific">Geobacter metallireducens</name>
    <dbReference type="NCBI Taxonomy" id="28232"/>
    <lineage>
        <taxon>Bacteria</taxon>
        <taxon>Pseudomonadati</taxon>
        <taxon>Thermodesulfobacteriota</taxon>
        <taxon>Desulfuromonadia</taxon>
        <taxon>Geobacterales</taxon>
        <taxon>Geobacteraceae</taxon>
        <taxon>Geobacter</taxon>
    </lineage>
</organism>
<keyword evidence="3 9" id="KW-0540">Nuclease</keyword>
<dbReference type="GO" id="GO:0016787">
    <property type="term" value="F:hydrolase activity"/>
    <property type="evidence" value="ECO:0007669"/>
    <property type="project" value="UniProtKB-KW"/>
</dbReference>
<dbReference type="InterPro" id="IPR019199">
    <property type="entry name" value="Virulence_VapD/CRISPR_Cas2"/>
</dbReference>
<dbReference type="SUPFAM" id="SSF143430">
    <property type="entry name" value="TTP0101/SSO1404-like"/>
    <property type="match status" value="1"/>
</dbReference>
<evidence type="ECO:0000256" key="5">
    <source>
        <dbReference type="ARBA" id="ARBA00022759"/>
    </source>
</evidence>
<evidence type="ECO:0000256" key="2">
    <source>
        <dbReference type="ARBA" id="ARBA00009959"/>
    </source>
</evidence>
<evidence type="ECO:0000256" key="7">
    <source>
        <dbReference type="ARBA" id="ARBA00022842"/>
    </source>
</evidence>
<feature type="binding site" evidence="9">
    <location>
        <position position="10"/>
    </location>
    <ligand>
        <name>Mg(2+)</name>
        <dbReference type="ChEBI" id="CHEBI:18420"/>
        <note>catalytic</note>
    </ligand>
</feature>
<keyword evidence="8 9" id="KW-0051">Antiviral defense</keyword>
<gene>
    <name evidence="9 10" type="primary">cas2</name>
    <name evidence="10" type="ORF">ENQ87_01040</name>
</gene>
<name>A0A831UAQ9_GEOME</name>
<dbReference type="HAMAP" id="MF_01471">
    <property type="entry name" value="Cas2"/>
    <property type="match status" value="1"/>
</dbReference>
<dbReference type="InterPro" id="IPR021127">
    <property type="entry name" value="CRISPR_associated_Cas2"/>
</dbReference>
<dbReference type="GO" id="GO:0046872">
    <property type="term" value="F:metal ion binding"/>
    <property type="evidence" value="ECO:0007669"/>
    <property type="project" value="UniProtKB-UniRule"/>
</dbReference>
<comment type="cofactor">
    <cofactor evidence="1 9">
        <name>Mg(2+)</name>
        <dbReference type="ChEBI" id="CHEBI:18420"/>
    </cofactor>
</comment>
<dbReference type="Pfam" id="PF09827">
    <property type="entry name" value="CRISPR_Cas2"/>
    <property type="match status" value="1"/>
</dbReference>
<dbReference type="AlphaFoldDB" id="A0A831UAQ9"/>
<accession>A0A831UAQ9</accession>